<dbReference type="STRING" id="526729.SAMN04324258_3827"/>
<keyword evidence="3" id="KW-1185">Reference proteome</keyword>
<protein>
    <submittedName>
        <fullName evidence="2">Uncharacterized protein</fullName>
    </submittedName>
</protein>
<evidence type="ECO:0000313" key="2">
    <source>
        <dbReference type="EMBL" id="SKC78618.1"/>
    </source>
</evidence>
<dbReference type="EMBL" id="FUZQ01000007">
    <property type="protein sequence ID" value="SKC78618.1"/>
    <property type="molecule type" value="Genomic_DNA"/>
</dbReference>
<reference evidence="2 3" key="1">
    <citation type="submission" date="2017-02" db="EMBL/GenBank/DDBJ databases">
        <authorList>
            <person name="Peterson S.W."/>
        </authorList>
    </citation>
    <scope>NUCLEOTIDE SEQUENCE [LARGE SCALE GENOMIC DNA]</scope>
    <source>
        <strain evidence="2 3">DSM 21481</strain>
    </source>
</reference>
<proteinExistence type="predicted"/>
<evidence type="ECO:0000256" key="1">
    <source>
        <dbReference type="SAM" id="Phobius"/>
    </source>
</evidence>
<evidence type="ECO:0000313" key="3">
    <source>
        <dbReference type="Proteomes" id="UP000189777"/>
    </source>
</evidence>
<feature type="transmembrane region" description="Helical" evidence="1">
    <location>
        <begin position="6"/>
        <end position="29"/>
    </location>
</feature>
<keyword evidence="1" id="KW-0472">Membrane</keyword>
<keyword evidence="1" id="KW-1133">Transmembrane helix</keyword>
<accession>A0A1T5LSV1</accession>
<sequence length="115" mass="12884">MRGENSAMLTFVLWVLGSLVLAAVVFLVANVMERREGQDDEAPGLGRFWRDFRSGLRRRRAAAPAPVETGMDEFFAATIEDAPGYVDPEELTDALHRARLQARSTWHVGTVRKPE</sequence>
<name>A0A1T5LSV1_9MICO</name>
<gene>
    <name evidence="2" type="ORF">SAMN04324258_3827</name>
</gene>
<organism evidence="2 3">
    <name type="scientific">Krasilnikoviella flava</name>
    <dbReference type="NCBI Taxonomy" id="526729"/>
    <lineage>
        <taxon>Bacteria</taxon>
        <taxon>Bacillati</taxon>
        <taxon>Actinomycetota</taxon>
        <taxon>Actinomycetes</taxon>
        <taxon>Micrococcales</taxon>
        <taxon>Promicromonosporaceae</taxon>
        <taxon>Krasilnikoviella</taxon>
    </lineage>
</organism>
<keyword evidence="1" id="KW-0812">Transmembrane</keyword>
<dbReference type="AlphaFoldDB" id="A0A1T5LSV1"/>
<dbReference type="Proteomes" id="UP000189777">
    <property type="component" value="Unassembled WGS sequence"/>
</dbReference>